<dbReference type="PROSITE" id="PS50213">
    <property type="entry name" value="FAS1"/>
    <property type="match status" value="1"/>
</dbReference>
<dbReference type="Pfam" id="PF02469">
    <property type="entry name" value="Fasciclin"/>
    <property type="match status" value="1"/>
</dbReference>
<dbReference type="InterPro" id="IPR036378">
    <property type="entry name" value="FAS1_dom_sf"/>
</dbReference>
<keyword evidence="4" id="KW-1185">Reference proteome</keyword>
<evidence type="ECO:0000313" key="4">
    <source>
        <dbReference type="Proteomes" id="UP000039324"/>
    </source>
</evidence>
<dbReference type="AlphaFoldDB" id="A0A0G4J248"/>
<feature type="signal peptide" evidence="1">
    <location>
        <begin position="1"/>
        <end position="24"/>
    </location>
</feature>
<dbReference type="SUPFAM" id="SSF82153">
    <property type="entry name" value="FAS1 domain"/>
    <property type="match status" value="1"/>
</dbReference>
<evidence type="ECO:0000313" key="3">
    <source>
        <dbReference type="EMBL" id="CEP01688.1"/>
    </source>
</evidence>
<reference evidence="3 4" key="1">
    <citation type="submission" date="2015-02" db="EMBL/GenBank/DDBJ databases">
        <authorList>
            <person name="Chooi Y.-H."/>
        </authorList>
    </citation>
    <scope>NUCLEOTIDE SEQUENCE [LARGE SCALE GENOMIC DNA]</scope>
    <source>
        <strain evidence="3">E3</strain>
    </source>
</reference>
<evidence type="ECO:0000256" key="1">
    <source>
        <dbReference type="SAM" id="SignalP"/>
    </source>
</evidence>
<feature type="chain" id="PRO_5005193537" description="FAS1 domain-containing protein" evidence="1">
    <location>
        <begin position="25"/>
        <end position="163"/>
    </location>
</feature>
<dbReference type="OrthoDB" id="286301at2759"/>
<sequence>MAGAKLSPVVALAVLVFAAHIVHGEDPIQQCLQQHGGFTLLAREWPSRHLSGRLGPLTNVTVLAPTDGAFRQLVVQNRDLMRRLASTNVDRIVQRHVVQGRYTADDLAKLGRIRARNDDELTFQKTAPHVRVNNEANIVVPDIACGQSVIQGLDGAVVPDEIK</sequence>
<dbReference type="SMART" id="SM00554">
    <property type="entry name" value="FAS1"/>
    <property type="match status" value="1"/>
</dbReference>
<evidence type="ECO:0000259" key="2">
    <source>
        <dbReference type="PROSITE" id="PS50213"/>
    </source>
</evidence>
<gene>
    <name evidence="3" type="ORF">PBRA_008630</name>
</gene>
<accession>A0A0G4J248</accession>
<dbReference type="EMBL" id="CDSF01000115">
    <property type="protein sequence ID" value="CEP01688.1"/>
    <property type="molecule type" value="Genomic_DNA"/>
</dbReference>
<organism evidence="3 4">
    <name type="scientific">Plasmodiophora brassicae</name>
    <name type="common">Clubroot disease agent</name>
    <dbReference type="NCBI Taxonomy" id="37360"/>
    <lineage>
        <taxon>Eukaryota</taxon>
        <taxon>Sar</taxon>
        <taxon>Rhizaria</taxon>
        <taxon>Endomyxa</taxon>
        <taxon>Phytomyxea</taxon>
        <taxon>Plasmodiophorida</taxon>
        <taxon>Plasmodiophoridae</taxon>
        <taxon>Plasmodiophora</taxon>
    </lineage>
</organism>
<name>A0A0G4J248_PLABS</name>
<dbReference type="Gene3D" id="2.30.180.10">
    <property type="entry name" value="FAS1 domain"/>
    <property type="match status" value="1"/>
</dbReference>
<keyword evidence="1" id="KW-0732">Signal</keyword>
<proteinExistence type="predicted"/>
<protein>
    <recommendedName>
        <fullName evidence="2">FAS1 domain-containing protein</fullName>
    </recommendedName>
</protein>
<dbReference type="InterPro" id="IPR000782">
    <property type="entry name" value="FAS1_domain"/>
</dbReference>
<dbReference type="Proteomes" id="UP000039324">
    <property type="component" value="Unassembled WGS sequence"/>
</dbReference>
<feature type="domain" description="FAS1" evidence="2">
    <location>
        <begin position="25"/>
        <end position="157"/>
    </location>
</feature>